<comment type="caution">
    <text evidence="7">The sequence shown here is derived from an EMBL/GenBank/DDBJ whole genome shotgun (WGS) entry which is preliminary data.</text>
</comment>
<dbReference type="GO" id="GO:0021556">
    <property type="term" value="P:central nervous system formation"/>
    <property type="evidence" value="ECO:0007669"/>
    <property type="project" value="TreeGrafter"/>
</dbReference>
<feature type="compositionally biased region" description="Low complexity" evidence="5">
    <location>
        <begin position="209"/>
        <end position="243"/>
    </location>
</feature>
<organism evidence="7 8">
    <name type="scientific">Trichonephila clavipes</name>
    <name type="common">Golden silk orbweaver</name>
    <name type="synonym">Nephila clavipes</name>
    <dbReference type="NCBI Taxonomy" id="2585209"/>
    <lineage>
        <taxon>Eukaryota</taxon>
        <taxon>Metazoa</taxon>
        <taxon>Ecdysozoa</taxon>
        <taxon>Arthropoda</taxon>
        <taxon>Chelicerata</taxon>
        <taxon>Arachnida</taxon>
        <taxon>Araneae</taxon>
        <taxon>Araneomorphae</taxon>
        <taxon>Entelegynae</taxon>
        <taxon>Araneoidea</taxon>
        <taxon>Nephilidae</taxon>
        <taxon>Trichonephila</taxon>
    </lineage>
</organism>
<feature type="region of interest" description="Disordered" evidence="5">
    <location>
        <begin position="209"/>
        <end position="269"/>
    </location>
</feature>
<dbReference type="Pfam" id="PF16077">
    <property type="entry name" value="Spaetzle"/>
    <property type="match status" value="1"/>
</dbReference>
<dbReference type="Gene3D" id="2.10.90.10">
    <property type="entry name" value="Cystine-knot cytokines"/>
    <property type="match status" value="1"/>
</dbReference>
<dbReference type="Proteomes" id="UP000887159">
    <property type="component" value="Unassembled WGS sequence"/>
</dbReference>
<evidence type="ECO:0000256" key="3">
    <source>
        <dbReference type="ARBA" id="ARBA00023157"/>
    </source>
</evidence>
<dbReference type="PANTHER" id="PTHR23199">
    <property type="entry name" value="NEUROTROPHIN 1-RELATED"/>
    <property type="match status" value="1"/>
</dbReference>
<feature type="region of interest" description="Disordered" evidence="5">
    <location>
        <begin position="336"/>
        <end position="363"/>
    </location>
</feature>
<dbReference type="GO" id="GO:0005615">
    <property type="term" value="C:extracellular space"/>
    <property type="evidence" value="ECO:0007669"/>
    <property type="project" value="UniProtKB-ARBA"/>
</dbReference>
<dbReference type="FunFam" id="2.10.90.10:FF:000018">
    <property type="entry name" value="Spatzle 4"/>
    <property type="match status" value="1"/>
</dbReference>
<feature type="domain" description="Spaetzle" evidence="6">
    <location>
        <begin position="367"/>
        <end position="456"/>
    </location>
</feature>
<evidence type="ECO:0000259" key="6">
    <source>
        <dbReference type="Pfam" id="PF16077"/>
    </source>
</evidence>
<protein>
    <submittedName>
        <fullName evidence="7">Protein spaetzle 4</fullName>
    </submittedName>
</protein>
<evidence type="ECO:0000256" key="4">
    <source>
        <dbReference type="ARBA" id="ARBA00023180"/>
    </source>
</evidence>
<keyword evidence="2" id="KW-0732">Signal</keyword>
<keyword evidence="8" id="KW-1185">Reference proteome</keyword>
<name>A0A8X6VGK9_TRICX</name>
<accession>A0A8X6VGK9</accession>
<reference evidence="7" key="1">
    <citation type="submission" date="2020-08" db="EMBL/GenBank/DDBJ databases">
        <title>Multicomponent nature underlies the extraordinary mechanical properties of spider dragline silk.</title>
        <authorList>
            <person name="Kono N."/>
            <person name="Nakamura H."/>
            <person name="Mori M."/>
            <person name="Yoshida Y."/>
            <person name="Ohtoshi R."/>
            <person name="Malay A.D."/>
            <person name="Moran D.A.P."/>
            <person name="Tomita M."/>
            <person name="Numata K."/>
            <person name="Arakawa K."/>
        </authorList>
    </citation>
    <scope>NUCLEOTIDE SEQUENCE</scope>
</reference>
<dbReference type="GO" id="GO:0008083">
    <property type="term" value="F:growth factor activity"/>
    <property type="evidence" value="ECO:0007669"/>
    <property type="project" value="TreeGrafter"/>
</dbReference>
<evidence type="ECO:0000256" key="2">
    <source>
        <dbReference type="ARBA" id="ARBA00022729"/>
    </source>
</evidence>
<evidence type="ECO:0000256" key="5">
    <source>
        <dbReference type="SAM" id="MobiDB-lite"/>
    </source>
</evidence>
<dbReference type="InterPro" id="IPR029034">
    <property type="entry name" value="Cystine-knot_cytokine"/>
</dbReference>
<dbReference type="SUPFAM" id="SSF57501">
    <property type="entry name" value="Cystine-knot cytokines"/>
    <property type="match status" value="1"/>
</dbReference>
<feature type="compositionally biased region" description="Basic residues" evidence="5">
    <location>
        <begin position="131"/>
        <end position="141"/>
    </location>
</feature>
<dbReference type="GO" id="GO:0005121">
    <property type="term" value="F:Toll binding"/>
    <property type="evidence" value="ECO:0007669"/>
    <property type="project" value="TreeGrafter"/>
</dbReference>
<dbReference type="AlphaFoldDB" id="A0A8X6VGK9"/>
<dbReference type="InterPro" id="IPR052444">
    <property type="entry name" value="Spz/Toll_ligand-like"/>
</dbReference>
<dbReference type="PANTHER" id="PTHR23199:SF5">
    <property type="entry name" value="PROTEIN SPAETZLE 4"/>
    <property type="match status" value="1"/>
</dbReference>
<feature type="compositionally biased region" description="Polar residues" evidence="5">
    <location>
        <begin position="244"/>
        <end position="266"/>
    </location>
</feature>
<evidence type="ECO:0000256" key="1">
    <source>
        <dbReference type="ARBA" id="ARBA00011748"/>
    </source>
</evidence>
<evidence type="ECO:0000313" key="7">
    <source>
        <dbReference type="EMBL" id="GFY17842.1"/>
    </source>
</evidence>
<dbReference type="GO" id="GO:0045087">
    <property type="term" value="P:innate immune response"/>
    <property type="evidence" value="ECO:0007669"/>
    <property type="project" value="TreeGrafter"/>
</dbReference>
<dbReference type="InterPro" id="IPR032104">
    <property type="entry name" value="Spaetzle"/>
</dbReference>
<feature type="region of interest" description="Disordered" evidence="5">
    <location>
        <begin position="129"/>
        <end position="166"/>
    </location>
</feature>
<sequence length="475" mass="54111">MAGASVARSQLRVALWKEELIHNYWYRGTSMMLLGTAQGQSCGPRVSARLLAEIPCDMSKSSYCSAPGSAYPWSSVKRYINDNQGLVRRMYGDEKHSSVLLNEIDGFQMRFDMLRHSFDGFRSRTVYGRSARGHKPTRRQPRPQIFPDDEETPVSTSSTPEEPATIFRVVTETSIKVGEAFTKPMSNPETTVSYEPASAFDSYTSSSVVTTRDSTTPTTTEDATSTTSTAETTYYQTPSTTETLHTTDTNPSTTPSEYMTTDNTTPHNEDVPVAMQRVGYEEFEDYEYKPRRKMDSAVLQNSVEEKLKYKDGFESDVKREDPSEITMNQPVDDLIAEESGEDVREETTATTEETEEAKEEVPRRGINACPVKNEVIAPYWANNTRGETLALLNVHPFEQYVHFEKCAFENHQMLCREGCRCEQQYRLHRLLAFDPKNECRGIFSDWFRFPSCCVCICYDLTPDMPRSRRKGRIEH</sequence>
<comment type="subunit">
    <text evidence="1">Homodimer; disulfide-linked.</text>
</comment>
<gene>
    <name evidence="7" type="primary">spz4</name>
    <name evidence="7" type="ORF">TNCV_1075771</name>
</gene>
<proteinExistence type="predicted"/>
<keyword evidence="4" id="KW-0325">Glycoprotein</keyword>
<evidence type="ECO:0000313" key="8">
    <source>
        <dbReference type="Proteomes" id="UP000887159"/>
    </source>
</evidence>
<dbReference type="EMBL" id="BMAU01021346">
    <property type="protein sequence ID" value="GFY17842.1"/>
    <property type="molecule type" value="Genomic_DNA"/>
</dbReference>
<keyword evidence="3" id="KW-1015">Disulfide bond</keyword>